<evidence type="ECO:0000313" key="2">
    <source>
        <dbReference type="EMBL" id="KAF2153520.1"/>
    </source>
</evidence>
<comment type="caution">
    <text evidence="2">The sequence shown here is derived from an EMBL/GenBank/DDBJ whole genome shotgun (WGS) entry which is preliminary data.</text>
</comment>
<organism evidence="2 3">
    <name type="scientific">Myriangium duriaei CBS 260.36</name>
    <dbReference type="NCBI Taxonomy" id="1168546"/>
    <lineage>
        <taxon>Eukaryota</taxon>
        <taxon>Fungi</taxon>
        <taxon>Dikarya</taxon>
        <taxon>Ascomycota</taxon>
        <taxon>Pezizomycotina</taxon>
        <taxon>Dothideomycetes</taxon>
        <taxon>Dothideomycetidae</taxon>
        <taxon>Myriangiales</taxon>
        <taxon>Myriangiaceae</taxon>
        <taxon>Myriangium</taxon>
    </lineage>
</organism>
<dbReference type="EMBL" id="ML996085">
    <property type="protein sequence ID" value="KAF2153520.1"/>
    <property type="molecule type" value="Genomic_DNA"/>
</dbReference>
<feature type="compositionally biased region" description="Polar residues" evidence="1">
    <location>
        <begin position="87"/>
        <end position="104"/>
    </location>
</feature>
<feature type="compositionally biased region" description="Basic and acidic residues" evidence="1">
    <location>
        <begin position="12"/>
        <end position="25"/>
    </location>
</feature>
<feature type="compositionally biased region" description="Low complexity" evidence="1">
    <location>
        <begin position="128"/>
        <end position="151"/>
    </location>
</feature>
<gene>
    <name evidence="2" type="ORF">K461DRAFT_268076</name>
</gene>
<keyword evidence="3" id="KW-1185">Reference proteome</keyword>
<sequence>MQPTSVSSTSSTRDKPAFNFHETHPSEVPPCIGSCTSPSNHTPYSKASEPTLPSLQPHLQSSTSLTREKPAPKVHKIPIPSAKPFIVSSTPTTREKPTSSSNKTCPPRVEPSAVRSVPSTHDQRILSPHETPIPTSEPSTTQEPASPTSSPLEPILTNMESCNMPSALPVSQHPTFVASEILLPSLEPRFVSSTPTTGNGRASSSAETSPPSVTPCIASPSSSARNESTISSKGSTTEASFRAYEGRLPSPRSVVIPEDVPLEIFLEITCLLEIKDIGRLRLASKPCNERYTSKRQLILAQALPNTYPDLVHDMIAVNETMGYNFAPNRTKAEVEEWLARYPQAQRVKVHDIDPKHIDAMIDFHCSHVLPAAHCYATWALRNMEKSAACELVPLPQRPSLKLSKTEKIRLCRAIYRFQLGCNVFDKWDTLHARPKWPKFSEFDIIGRFLYKFEPWEIEQVIAIHDYAFDLFDRMILTVECFLNLDDISDLLDSCGWRSSLLDFGSHERMLYTSRQWKEARDVFVDSLVSQGVEGFIRANAAATPYDMYQITLQHMRGSSAVNWLGWEVSACDAHRAFQKIEGVKTRDIRHQRLEALPFQGDDSVNGPPFGWCALFEERYVNIFGHVIDPREPLSMRAWGYVMWDRSRFEAEGALELMEKERVAMNVGGDLARDTAFWG</sequence>
<name>A0A9P4J5E4_9PEZI</name>
<dbReference type="OrthoDB" id="3795685at2759"/>
<proteinExistence type="predicted"/>
<evidence type="ECO:0000256" key="1">
    <source>
        <dbReference type="SAM" id="MobiDB-lite"/>
    </source>
</evidence>
<dbReference type="Proteomes" id="UP000799439">
    <property type="component" value="Unassembled WGS sequence"/>
</dbReference>
<reference evidence="2" key="1">
    <citation type="journal article" date="2020" name="Stud. Mycol.">
        <title>101 Dothideomycetes genomes: a test case for predicting lifestyles and emergence of pathogens.</title>
        <authorList>
            <person name="Haridas S."/>
            <person name="Albert R."/>
            <person name="Binder M."/>
            <person name="Bloem J."/>
            <person name="Labutti K."/>
            <person name="Salamov A."/>
            <person name="Andreopoulos B."/>
            <person name="Baker S."/>
            <person name="Barry K."/>
            <person name="Bills G."/>
            <person name="Bluhm B."/>
            <person name="Cannon C."/>
            <person name="Castanera R."/>
            <person name="Culley D."/>
            <person name="Daum C."/>
            <person name="Ezra D."/>
            <person name="Gonzalez J."/>
            <person name="Henrissat B."/>
            <person name="Kuo A."/>
            <person name="Liang C."/>
            <person name="Lipzen A."/>
            <person name="Lutzoni F."/>
            <person name="Magnuson J."/>
            <person name="Mondo S."/>
            <person name="Nolan M."/>
            <person name="Ohm R."/>
            <person name="Pangilinan J."/>
            <person name="Park H.-J."/>
            <person name="Ramirez L."/>
            <person name="Alfaro M."/>
            <person name="Sun H."/>
            <person name="Tritt A."/>
            <person name="Yoshinaga Y."/>
            <person name="Zwiers L.-H."/>
            <person name="Turgeon B."/>
            <person name="Goodwin S."/>
            <person name="Spatafora J."/>
            <person name="Crous P."/>
            <person name="Grigoriev I."/>
        </authorList>
    </citation>
    <scope>NUCLEOTIDE SEQUENCE</scope>
    <source>
        <strain evidence="2">CBS 260.36</strain>
    </source>
</reference>
<accession>A0A9P4J5E4</accession>
<protein>
    <submittedName>
        <fullName evidence="2">Uncharacterized protein</fullName>
    </submittedName>
</protein>
<feature type="compositionally biased region" description="Polar residues" evidence="1">
    <location>
        <begin position="191"/>
        <end position="211"/>
    </location>
</feature>
<feature type="compositionally biased region" description="Polar residues" evidence="1">
    <location>
        <begin position="1"/>
        <end position="11"/>
    </location>
</feature>
<feature type="compositionally biased region" description="Polar residues" evidence="1">
    <location>
        <begin position="51"/>
        <end position="65"/>
    </location>
</feature>
<feature type="region of interest" description="Disordered" evidence="1">
    <location>
        <begin position="1"/>
        <end position="156"/>
    </location>
</feature>
<feature type="compositionally biased region" description="Polar residues" evidence="1">
    <location>
        <begin position="219"/>
        <end position="238"/>
    </location>
</feature>
<feature type="compositionally biased region" description="Polar residues" evidence="1">
    <location>
        <begin position="34"/>
        <end position="45"/>
    </location>
</feature>
<evidence type="ECO:0000313" key="3">
    <source>
        <dbReference type="Proteomes" id="UP000799439"/>
    </source>
</evidence>
<dbReference type="AlphaFoldDB" id="A0A9P4J5E4"/>
<feature type="region of interest" description="Disordered" evidence="1">
    <location>
        <begin position="189"/>
        <end position="238"/>
    </location>
</feature>